<evidence type="ECO:0000313" key="1">
    <source>
        <dbReference type="EMBL" id="KAG0270037.1"/>
    </source>
</evidence>
<keyword evidence="2" id="KW-1185">Reference proteome</keyword>
<name>A0A9P6UD56_9FUNG</name>
<comment type="caution">
    <text evidence="1">The sequence shown here is derived from an EMBL/GenBank/DDBJ whole genome shotgun (WGS) entry which is preliminary data.</text>
</comment>
<dbReference type="Proteomes" id="UP000807716">
    <property type="component" value="Unassembled WGS sequence"/>
</dbReference>
<dbReference type="EMBL" id="JAAAJB010000013">
    <property type="protein sequence ID" value="KAG0270037.1"/>
    <property type="molecule type" value="Genomic_DNA"/>
</dbReference>
<reference evidence="1" key="1">
    <citation type="journal article" date="2020" name="Fungal Divers.">
        <title>Resolving the Mortierellaceae phylogeny through synthesis of multi-gene phylogenetics and phylogenomics.</title>
        <authorList>
            <person name="Vandepol N."/>
            <person name="Liber J."/>
            <person name="Desiro A."/>
            <person name="Na H."/>
            <person name="Kennedy M."/>
            <person name="Barry K."/>
            <person name="Grigoriev I.V."/>
            <person name="Miller A.N."/>
            <person name="O'Donnell K."/>
            <person name="Stajich J.E."/>
            <person name="Bonito G."/>
        </authorList>
    </citation>
    <scope>NUCLEOTIDE SEQUENCE</scope>
    <source>
        <strain evidence="1">BC1065</strain>
    </source>
</reference>
<organism evidence="1 2">
    <name type="scientific">Actinomortierella ambigua</name>
    <dbReference type="NCBI Taxonomy" id="1343610"/>
    <lineage>
        <taxon>Eukaryota</taxon>
        <taxon>Fungi</taxon>
        <taxon>Fungi incertae sedis</taxon>
        <taxon>Mucoromycota</taxon>
        <taxon>Mortierellomycotina</taxon>
        <taxon>Mortierellomycetes</taxon>
        <taxon>Mortierellales</taxon>
        <taxon>Mortierellaceae</taxon>
        <taxon>Actinomortierella</taxon>
    </lineage>
</organism>
<evidence type="ECO:0000313" key="2">
    <source>
        <dbReference type="Proteomes" id="UP000807716"/>
    </source>
</evidence>
<accession>A0A9P6UD56</accession>
<dbReference type="AlphaFoldDB" id="A0A9P6UD56"/>
<proteinExistence type="predicted"/>
<protein>
    <submittedName>
        <fullName evidence="1">Uncharacterized protein</fullName>
    </submittedName>
</protein>
<sequence>MLLACAQGIEDISYFGYNGYKAKVTYICSPDTGIAKLQVNLIDQRVENKSWSGTLDTTCDGLPQEEVEVTLDATPTPLKDESGKADLFVELLFLKSDNSEVKD</sequence>
<gene>
    <name evidence="1" type="ORF">DFQ27_001001</name>
</gene>